<organism evidence="2 3">
    <name type="scientific">Acetivibrio clariflavus (strain DSM 19732 / NBRC 101661 / EBR45)</name>
    <name type="common">Clostridium clariflavum</name>
    <dbReference type="NCBI Taxonomy" id="720554"/>
    <lineage>
        <taxon>Bacteria</taxon>
        <taxon>Bacillati</taxon>
        <taxon>Bacillota</taxon>
        <taxon>Clostridia</taxon>
        <taxon>Eubacteriales</taxon>
        <taxon>Oscillospiraceae</taxon>
        <taxon>Acetivibrio</taxon>
    </lineage>
</organism>
<keyword evidence="3" id="KW-1185">Reference proteome</keyword>
<dbReference type="RefSeq" id="WP_014253765.1">
    <property type="nucleotide sequence ID" value="NC_016627.1"/>
</dbReference>
<evidence type="ECO:0000313" key="3">
    <source>
        <dbReference type="Proteomes" id="UP000005435"/>
    </source>
</evidence>
<proteinExistence type="predicted"/>
<dbReference type="OrthoDB" id="1707350at2"/>
<accession>G8M2Q9</accession>
<name>G8M2Q9_ACECE</name>
<evidence type="ECO:0000313" key="2">
    <source>
        <dbReference type="EMBL" id="AEV67133.1"/>
    </source>
</evidence>
<dbReference type="STRING" id="720554.Clocl_0404"/>
<keyword evidence="1" id="KW-0175">Coiled coil</keyword>
<reference evidence="2 3" key="2">
    <citation type="journal article" date="2012" name="Stand. Genomic Sci.">
        <title>Complete Genome Sequence of Clostridium clariflavum DSM 19732.</title>
        <authorList>
            <person name="Izquierdo J.A."/>
            <person name="Goodwin L."/>
            <person name="Davenport K.W."/>
            <person name="Teshima H."/>
            <person name="Bruce D."/>
            <person name="Detter C."/>
            <person name="Tapia R."/>
            <person name="Han S."/>
            <person name="Land M."/>
            <person name="Hauser L."/>
            <person name="Jeffries C.D."/>
            <person name="Han J."/>
            <person name="Pitluck S."/>
            <person name="Nolan M."/>
            <person name="Chen A."/>
            <person name="Huntemann M."/>
            <person name="Mavromatis K."/>
            <person name="Mikhailova N."/>
            <person name="Liolios K."/>
            <person name="Woyke T."/>
            <person name="Lynd L.R."/>
        </authorList>
    </citation>
    <scope>NUCLEOTIDE SEQUENCE [LARGE SCALE GENOMIC DNA]</scope>
    <source>
        <strain evidence="3">DSM 19732 / NBRC 101661 / EBR45</strain>
    </source>
</reference>
<gene>
    <name evidence="2" type="ordered locus">Clocl_0404</name>
</gene>
<dbReference type="EMBL" id="CP003065">
    <property type="protein sequence ID" value="AEV67133.1"/>
    <property type="molecule type" value="Genomic_DNA"/>
</dbReference>
<feature type="coiled-coil region" evidence="1">
    <location>
        <begin position="52"/>
        <end position="79"/>
    </location>
</feature>
<dbReference type="Proteomes" id="UP000005435">
    <property type="component" value="Chromosome"/>
</dbReference>
<dbReference type="AlphaFoldDB" id="G8M2Q9"/>
<feature type="coiled-coil region" evidence="1">
    <location>
        <begin position="153"/>
        <end position="187"/>
    </location>
</feature>
<dbReference type="HOGENOM" id="CLU_095242_0_0_9"/>
<dbReference type="KEGG" id="ccl:Clocl_0404"/>
<evidence type="ECO:0000256" key="1">
    <source>
        <dbReference type="SAM" id="Coils"/>
    </source>
</evidence>
<sequence length="227" mass="27185">MVNPLKRLIQSRRGRHSGKFDRKLLKKNDIHLLILDERWNGLFKDTDKTVEILECEKKIRELLKREASLTSELKELNHRKKVCMDTIIKLTSDVFDKNDEQAKEKMHSCEKEIKYINKRVKEIEEELEISPDKLKDANLELLEHTVNTVYFKMRRNQKRYKQLEKLIEETSQKLKEYTEEMEALCQDDTDVYSYFHDLLGGEELEKLDKEYFGESFTALRHDKSADR</sequence>
<dbReference type="eggNOG" id="ENOG50323Y0">
    <property type="taxonomic scope" value="Bacteria"/>
</dbReference>
<protein>
    <submittedName>
        <fullName evidence="2">Uncharacterized protein</fullName>
    </submittedName>
</protein>
<reference evidence="3" key="1">
    <citation type="submission" date="2011-12" db="EMBL/GenBank/DDBJ databases">
        <title>Complete sequence of Clostridium clariflavum DSM 19732.</title>
        <authorList>
            <consortium name="US DOE Joint Genome Institute"/>
            <person name="Lucas S."/>
            <person name="Han J."/>
            <person name="Lapidus A."/>
            <person name="Cheng J.-F."/>
            <person name="Goodwin L."/>
            <person name="Pitluck S."/>
            <person name="Peters L."/>
            <person name="Teshima H."/>
            <person name="Detter J.C."/>
            <person name="Han C."/>
            <person name="Tapia R."/>
            <person name="Land M."/>
            <person name="Hauser L."/>
            <person name="Kyrpides N."/>
            <person name="Ivanova N."/>
            <person name="Pagani I."/>
            <person name="Kitzmiller T."/>
            <person name="Lynd L."/>
            <person name="Izquierdo J."/>
            <person name="Woyke T."/>
        </authorList>
    </citation>
    <scope>NUCLEOTIDE SEQUENCE [LARGE SCALE GENOMIC DNA]</scope>
    <source>
        <strain evidence="3">DSM 19732 / NBRC 101661 / EBR45</strain>
    </source>
</reference>